<evidence type="ECO:0000313" key="4">
    <source>
        <dbReference type="Proteomes" id="UP000054937"/>
    </source>
</evidence>
<evidence type="ECO:0000256" key="2">
    <source>
        <dbReference type="SAM" id="Phobius"/>
    </source>
</evidence>
<gene>
    <name evidence="3" type="ORF">PPERSA_02488</name>
</gene>
<evidence type="ECO:0000256" key="1">
    <source>
        <dbReference type="SAM" id="MobiDB-lite"/>
    </source>
</evidence>
<comment type="caution">
    <text evidence="3">The sequence shown here is derived from an EMBL/GenBank/DDBJ whole genome shotgun (WGS) entry which is preliminary data.</text>
</comment>
<proteinExistence type="predicted"/>
<dbReference type="EMBL" id="LDAU01000214">
    <property type="protein sequence ID" value="KRW99376.1"/>
    <property type="molecule type" value="Genomic_DNA"/>
</dbReference>
<feature type="region of interest" description="Disordered" evidence="1">
    <location>
        <begin position="70"/>
        <end position="93"/>
    </location>
</feature>
<keyword evidence="4" id="KW-1185">Reference proteome</keyword>
<feature type="compositionally biased region" description="Low complexity" evidence="1">
    <location>
        <begin position="281"/>
        <end position="296"/>
    </location>
</feature>
<keyword evidence="2" id="KW-0472">Membrane</keyword>
<feature type="region of interest" description="Disordered" evidence="1">
    <location>
        <begin position="277"/>
        <end position="296"/>
    </location>
</feature>
<sequence length="529" mass="61540">MKEENHHNAANQQKQPELELINPFKRTPSNSIKLNNSNIKSIQEKTRSYSNSNNKFASILQKHITENQKKLNQKPKSKSKIQVQNSRKLTVDQTNSDLKSTINYKNIQQQNLNQGPNSQNFPNFASIAFGSQKIQKLQDQVIDISEIRDERPSQYQNYSNMQNSSCYISSLKQQDSQFMTNLTNSTNQLEEIKIFEQMISQEIDQLQYCQDFNQETNRKNFKDFRTIGTQPVNYVKGDSNSQRYLYDENEFSSDFCQQQEEYKKSQKNNEDILNQEHENKNTSTSSNKNKNQNQNAKNEEIQNQYDQNLNKQNLQYINTNENNFINRTIISPNASQQQILLSVKNQQQQIQQQQLQNNGNTDTIRGKSQTENKLKNQKTNLSLNLNQNFSNKLDNFLIQLQQIYQDIGDLKVSESDQNTIFEISTTLSLIEDKIKANQNQDRKNSLNPLNNNLQNKQLNIEINKKQIFKKITCYNLIKILMAVIFITYLLVVQFISLMLANTIDSDSIFLPTWASIPAPCDQKSHALPR</sequence>
<dbReference type="InParanoid" id="A0A0V0QB04"/>
<organism evidence="3 4">
    <name type="scientific">Pseudocohnilembus persalinus</name>
    <name type="common">Ciliate</name>
    <dbReference type="NCBI Taxonomy" id="266149"/>
    <lineage>
        <taxon>Eukaryota</taxon>
        <taxon>Sar</taxon>
        <taxon>Alveolata</taxon>
        <taxon>Ciliophora</taxon>
        <taxon>Intramacronucleata</taxon>
        <taxon>Oligohymenophorea</taxon>
        <taxon>Scuticociliatia</taxon>
        <taxon>Philasterida</taxon>
        <taxon>Pseudocohnilembidae</taxon>
        <taxon>Pseudocohnilembus</taxon>
    </lineage>
</organism>
<evidence type="ECO:0008006" key="5">
    <source>
        <dbReference type="Google" id="ProtNLM"/>
    </source>
</evidence>
<dbReference type="AlphaFoldDB" id="A0A0V0QB04"/>
<dbReference type="Proteomes" id="UP000054937">
    <property type="component" value="Unassembled WGS sequence"/>
</dbReference>
<feature type="transmembrane region" description="Helical" evidence="2">
    <location>
        <begin position="479"/>
        <end position="500"/>
    </location>
</feature>
<feature type="region of interest" description="Disordered" evidence="1">
    <location>
        <begin position="1"/>
        <end position="33"/>
    </location>
</feature>
<evidence type="ECO:0000313" key="3">
    <source>
        <dbReference type="EMBL" id="KRW99376.1"/>
    </source>
</evidence>
<reference evidence="3 4" key="1">
    <citation type="journal article" date="2015" name="Sci. Rep.">
        <title>Genome of the facultative scuticociliatosis pathogen Pseudocohnilembus persalinus provides insight into its virulence through horizontal gene transfer.</title>
        <authorList>
            <person name="Xiong J."/>
            <person name="Wang G."/>
            <person name="Cheng J."/>
            <person name="Tian M."/>
            <person name="Pan X."/>
            <person name="Warren A."/>
            <person name="Jiang C."/>
            <person name="Yuan D."/>
            <person name="Miao W."/>
        </authorList>
    </citation>
    <scope>NUCLEOTIDE SEQUENCE [LARGE SCALE GENOMIC DNA]</scope>
    <source>
        <strain evidence="3">36N120E</strain>
    </source>
</reference>
<protein>
    <recommendedName>
        <fullName evidence="5">Transmembrane protein</fullName>
    </recommendedName>
</protein>
<feature type="compositionally biased region" description="Polar residues" evidence="1">
    <location>
        <begin position="81"/>
        <end position="93"/>
    </location>
</feature>
<name>A0A0V0QB04_PSEPJ</name>
<accession>A0A0V0QB04</accession>
<keyword evidence="2" id="KW-0812">Transmembrane</keyword>
<keyword evidence="2" id="KW-1133">Transmembrane helix</keyword>